<feature type="compositionally biased region" description="Basic and acidic residues" evidence="1">
    <location>
        <begin position="237"/>
        <end position="246"/>
    </location>
</feature>
<feature type="compositionally biased region" description="Low complexity" evidence="1">
    <location>
        <begin position="221"/>
        <end position="236"/>
    </location>
</feature>
<protein>
    <submittedName>
        <fullName evidence="2">Uncharacterized protein</fullName>
    </submittedName>
</protein>
<keyword evidence="3" id="KW-1185">Reference proteome</keyword>
<accession>A0AA39XW53</accession>
<feature type="region of interest" description="Disordered" evidence="1">
    <location>
        <begin position="129"/>
        <end position="277"/>
    </location>
</feature>
<evidence type="ECO:0000313" key="3">
    <source>
        <dbReference type="Proteomes" id="UP001174936"/>
    </source>
</evidence>
<feature type="compositionally biased region" description="Basic residues" evidence="1">
    <location>
        <begin position="135"/>
        <end position="146"/>
    </location>
</feature>
<feature type="compositionally biased region" description="Low complexity" evidence="1">
    <location>
        <begin position="147"/>
        <end position="158"/>
    </location>
</feature>
<dbReference type="AlphaFoldDB" id="A0AA39XW53"/>
<organism evidence="2 3">
    <name type="scientific">Cercophora newfieldiana</name>
    <dbReference type="NCBI Taxonomy" id="92897"/>
    <lineage>
        <taxon>Eukaryota</taxon>
        <taxon>Fungi</taxon>
        <taxon>Dikarya</taxon>
        <taxon>Ascomycota</taxon>
        <taxon>Pezizomycotina</taxon>
        <taxon>Sordariomycetes</taxon>
        <taxon>Sordariomycetidae</taxon>
        <taxon>Sordariales</taxon>
        <taxon>Lasiosphaeriaceae</taxon>
        <taxon>Cercophora</taxon>
    </lineage>
</organism>
<gene>
    <name evidence="2" type="ORF">B0T16DRAFT_214066</name>
</gene>
<evidence type="ECO:0000313" key="2">
    <source>
        <dbReference type="EMBL" id="KAK0641368.1"/>
    </source>
</evidence>
<dbReference type="Proteomes" id="UP001174936">
    <property type="component" value="Unassembled WGS sequence"/>
</dbReference>
<dbReference type="EMBL" id="JAULSV010000006">
    <property type="protein sequence ID" value="KAK0641368.1"/>
    <property type="molecule type" value="Genomic_DNA"/>
</dbReference>
<sequence>MDGSGSSKKGKSLSGTSSTDNQTLMEWLCYGLKDLRLRSDESVRQAQQKVQEAQRSNSFQDILTAYNEQLSTAKGFVREAKEIDETVHKTQGATKADMDIAKVYLKKMTEEQAFIEKVIWQLHCQLKSTREKRESKGKKGKKHGASSHHQQQDDSSASHAHDEADSMEYSDTYLHSDGYSDGYHPNRRPPGHYGHGYGTDPSQHWQPSDDYEGYDGDREAGQQAAPAQAWQGVAAVRPERGHRGYDADNSPSTGKTQKKRQGKEKAQAESSTSEWEDYVSAEDYAGEGQDPAQDASSQQAGYDAYPSHQWYCTTNRFPSSLGLRAHTVRKSRTATLSRRTNRTIHSALRNGSRCFRQI</sequence>
<name>A0AA39XW53_9PEZI</name>
<comment type="caution">
    <text evidence="2">The sequence shown here is derived from an EMBL/GenBank/DDBJ whole genome shotgun (WGS) entry which is preliminary data.</text>
</comment>
<evidence type="ECO:0000256" key="1">
    <source>
        <dbReference type="SAM" id="MobiDB-lite"/>
    </source>
</evidence>
<proteinExistence type="predicted"/>
<reference evidence="2" key="1">
    <citation type="submission" date="2023-06" db="EMBL/GenBank/DDBJ databases">
        <title>Genome-scale phylogeny and comparative genomics of the fungal order Sordariales.</title>
        <authorList>
            <consortium name="Lawrence Berkeley National Laboratory"/>
            <person name="Hensen N."/>
            <person name="Bonometti L."/>
            <person name="Westerberg I."/>
            <person name="Brannstrom I.O."/>
            <person name="Guillou S."/>
            <person name="Cros-Aarteil S."/>
            <person name="Calhoun S."/>
            <person name="Haridas S."/>
            <person name="Kuo A."/>
            <person name="Mondo S."/>
            <person name="Pangilinan J."/>
            <person name="Riley R."/>
            <person name="Labutti K."/>
            <person name="Andreopoulos B."/>
            <person name="Lipzen A."/>
            <person name="Chen C."/>
            <person name="Yanf M."/>
            <person name="Daum C."/>
            <person name="Ng V."/>
            <person name="Clum A."/>
            <person name="Steindorff A."/>
            <person name="Ohm R."/>
            <person name="Martin F."/>
            <person name="Silar P."/>
            <person name="Natvig D."/>
            <person name="Lalanne C."/>
            <person name="Gautier V."/>
            <person name="Ament-Velasquez S.L."/>
            <person name="Kruys A."/>
            <person name="Hutchinson M.I."/>
            <person name="Powell A.J."/>
            <person name="Barry K."/>
            <person name="Miller A.N."/>
            <person name="Grigoriev I.V."/>
            <person name="Debuchy R."/>
            <person name="Gladieux P."/>
            <person name="Thoren M.H."/>
            <person name="Johannesson H."/>
        </authorList>
    </citation>
    <scope>NUCLEOTIDE SEQUENCE</scope>
    <source>
        <strain evidence="2">SMH2532-1</strain>
    </source>
</reference>